<comment type="similarity">
    <text evidence="1">Belongs to the peptidase C48 family.</text>
</comment>
<dbReference type="Proteomes" id="UP000184330">
    <property type="component" value="Unassembled WGS sequence"/>
</dbReference>
<dbReference type="EMBL" id="FJOG01000002">
    <property type="protein sequence ID" value="CZR52132.1"/>
    <property type="molecule type" value="Genomic_DNA"/>
</dbReference>
<feature type="region of interest" description="Disordered" evidence="8">
    <location>
        <begin position="640"/>
        <end position="707"/>
    </location>
</feature>
<dbReference type="InterPro" id="IPR038765">
    <property type="entry name" value="Papain-like_cys_pep_sf"/>
</dbReference>
<dbReference type="Pfam" id="PF02146">
    <property type="entry name" value="SIR2"/>
    <property type="match status" value="1"/>
</dbReference>
<keyword evidence="3" id="KW-0645">Protease</keyword>
<dbReference type="GO" id="GO:0000122">
    <property type="term" value="P:negative regulation of transcription by RNA polymerase II"/>
    <property type="evidence" value="ECO:0007669"/>
    <property type="project" value="TreeGrafter"/>
</dbReference>
<dbReference type="GO" id="GO:0031934">
    <property type="term" value="C:mating-type region heterochromatin"/>
    <property type="evidence" value="ECO:0007669"/>
    <property type="project" value="TreeGrafter"/>
</dbReference>
<dbReference type="GO" id="GO:0008234">
    <property type="term" value="F:cysteine-type peptidase activity"/>
    <property type="evidence" value="ECO:0007669"/>
    <property type="project" value="InterPro"/>
</dbReference>
<evidence type="ECO:0000256" key="8">
    <source>
        <dbReference type="SAM" id="MobiDB-lite"/>
    </source>
</evidence>
<feature type="domain" description="Ubiquitin-like protease family profile" evidence="10">
    <location>
        <begin position="453"/>
        <end position="602"/>
    </location>
</feature>
<evidence type="ECO:0000256" key="3">
    <source>
        <dbReference type="ARBA" id="ARBA00022670"/>
    </source>
</evidence>
<dbReference type="Gene3D" id="3.30.1600.10">
    <property type="entry name" value="SIR2/SIRT2 'Small Domain"/>
    <property type="match status" value="1"/>
</dbReference>
<dbReference type="InterPro" id="IPR003000">
    <property type="entry name" value="Sirtuin"/>
</dbReference>
<dbReference type="GO" id="GO:0006282">
    <property type="term" value="P:regulation of DNA repair"/>
    <property type="evidence" value="ECO:0007669"/>
    <property type="project" value="TreeGrafter"/>
</dbReference>
<dbReference type="PANTHER" id="PTHR11085:SF15">
    <property type="entry name" value="NAD-DEPENDENT HISTONE DEACETYLASE HST4"/>
    <property type="match status" value="1"/>
</dbReference>
<dbReference type="InterPro" id="IPR050134">
    <property type="entry name" value="NAD-dep_sirtuin_deacylases"/>
</dbReference>
<keyword evidence="5" id="KW-0378">Hydrolase</keyword>
<dbReference type="STRING" id="576137.A0A1L7WH74"/>
<evidence type="ECO:0000256" key="2">
    <source>
        <dbReference type="ARBA" id="ARBA00006924"/>
    </source>
</evidence>
<proteinExistence type="inferred from homology"/>
<keyword evidence="4" id="KW-0808">Transferase</keyword>
<dbReference type="InterPro" id="IPR026590">
    <property type="entry name" value="Ssirtuin_cat_dom"/>
</dbReference>
<sequence>MVERIKLASLPDYVAHLKLCPLINALREKKKIVVIAGAGISAKAGIPTFDAMPMASTTIFNMSMYNNDDDTILLNEMLSDMYHRAQAASPTQFHHVLKAIAEEGRLHRLYTQNIDGLDTQLAPLKTQIPLPPKGPWPTTIQLHGDLGTVRCQRDPQHLSRFDPALFASDLTAKKPSLPTCTECKAHKRTGEVPVLRPRVWLYLDDNYPDEDAISRVTHADLQKKLDVVIVVGTALKVEGAKKLAKDMCTAVRQRGGIAVWINLKAPTKDLDWFDLVIEGDCETVAMHVSIWWLNVPLVLSDSQIQQLQQRCKPLFIARSPGAALNRVLAEMDTDSLSKIIQQHENKSKILNIKDNGRLIFASAEQSQVTSSGGSTAKLEWTAVNKPSPVPSAAPPKSPDILPKLPDCWRVEMSKRLSEVVVEEVVVRKTEKKGTEKVRASSSVVTKILELGYRAKPEKSLWRLKPGEWLNDEIINAYLELLQRSIASPSHRIANSFIMAMRLDRPYKWFTKLLDTGTYTIYLPVNQKDYHWSFAVMTSKSKEDALCWTYYDSLGGEAPETLLNWIQLWFRNKRIEELTVLPNPKQKNGTDCGLFVLIGIRLLTAGRPHLTQAESSALLPSFRERVLAELLASSLDPSESQYRELELKETNAKETPPQATEDSDSDDSDCVILPAKPDDRHHNNQPELFASQSPVSDSSGSGGDEKKSPEHIASAFAREATMLSTLREAVAIERATQKQQQNLVTESLELAKLWLMIRTEKRALKQRYIHYEFSRQFWAVMKDFNRSPHERGPVPKATISKVMDKLEITDRATWKYILKRARRASVWTELIDIFKDDLEHPSVVLCAVPNATYRLEALTLSNRKVFFETIRSRLKEPENGILARLKAASALHWAVIHNGLPIEDLPIESANEDLPFEQKVSSGK</sequence>
<keyword evidence="12" id="KW-1185">Reference proteome</keyword>
<dbReference type="InterPro" id="IPR003653">
    <property type="entry name" value="Peptidase_C48_C"/>
</dbReference>
<name>A0A1L7WH74_9HELO</name>
<dbReference type="GO" id="GO:0019783">
    <property type="term" value="F:ubiquitin-like protein peptidase activity"/>
    <property type="evidence" value="ECO:0007669"/>
    <property type="project" value="UniProtKB-ARBA"/>
</dbReference>
<feature type="domain" description="Deacetylase sirtuin-type" evidence="9">
    <location>
        <begin position="7"/>
        <end position="301"/>
    </location>
</feature>
<dbReference type="GO" id="GO:0070403">
    <property type="term" value="F:NAD+ binding"/>
    <property type="evidence" value="ECO:0007669"/>
    <property type="project" value="InterPro"/>
</dbReference>
<accession>A0A1L7WH74</accession>
<dbReference type="PANTHER" id="PTHR11085">
    <property type="entry name" value="NAD-DEPENDENT PROTEIN DEACYLASE SIRTUIN-5, MITOCHONDRIAL-RELATED"/>
    <property type="match status" value="1"/>
</dbReference>
<dbReference type="PROSITE" id="PS50600">
    <property type="entry name" value="ULP_PROTEASE"/>
    <property type="match status" value="1"/>
</dbReference>
<evidence type="ECO:0000256" key="6">
    <source>
        <dbReference type="ARBA" id="ARBA00023027"/>
    </source>
</evidence>
<organism evidence="11 12">
    <name type="scientific">Phialocephala subalpina</name>
    <dbReference type="NCBI Taxonomy" id="576137"/>
    <lineage>
        <taxon>Eukaryota</taxon>
        <taxon>Fungi</taxon>
        <taxon>Dikarya</taxon>
        <taxon>Ascomycota</taxon>
        <taxon>Pezizomycotina</taxon>
        <taxon>Leotiomycetes</taxon>
        <taxon>Helotiales</taxon>
        <taxon>Mollisiaceae</taxon>
        <taxon>Phialocephala</taxon>
        <taxon>Phialocephala fortinii species complex</taxon>
    </lineage>
</organism>
<evidence type="ECO:0000259" key="10">
    <source>
        <dbReference type="PROSITE" id="PS50600"/>
    </source>
</evidence>
<evidence type="ECO:0008006" key="13">
    <source>
        <dbReference type="Google" id="ProtNLM"/>
    </source>
</evidence>
<dbReference type="Pfam" id="PF02902">
    <property type="entry name" value="Peptidase_C48"/>
    <property type="match status" value="1"/>
</dbReference>
<dbReference type="AlphaFoldDB" id="A0A1L7WH74"/>
<dbReference type="GO" id="GO:0005634">
    <property type="term" value="C:nucleus"/>
    <property type="evidence" value="ECO:0007669"/>
    <property type="project" value="TreeGrafter"/>
</dbReference>
<feature type="compositionally biased region" description="Basic and acidic residues" evidence="8">
    <location>
        <begin position="640"/>
        <end position="651"/>
    </location>
</feature>
<keyword evidence="6" id="KW-0520">NAD</keyword>
<comment type="similarity">
    <text evidence="2">Belongs to the sirtuin family. Class I subfamily.</text>
</comment>
<dbReference type="InterPro" id="IPR026591">
    <property type="entry name" value="Sirtuin_cat_small_dom_sf"/>
</dbReference>
<dbReference type="GO" id="GO:1990414">
    <property type="term" value="P:replication-born double-strand break repair via sister chromatid exchange"/>
    <property type="evidence" value="ECO:0007669"/>
    <property type="project" value="TreeGrafter"/>
</dbReference>
<dbReference type="Gene3D" id="3.40.50.1220">
    <property type="entry name" value="TPP-binding domain"/>
    <property type="match status" value="1"/>
</dbReference>
<dbReference type="SUPFAM" id="SSF52467">
    <property type="entry name" value="DHS-like NAD/FAD-binding domain"/>
    <property type="match status" value="1"/>
</dbReference>
<evidence type="ECO:0000259" key="9">
    <source>
        <dbReference type="PROSITE" id="PS50305"/>
    </source>
</evidence>
<evidence type="ECO:0000313" key="12">
    <source>
        <dbReference type="Proteomes" id="UP000184330"/>
    </source>
</evidence>
<dbReference type="GO" id="GO:0031508">
    <property type="term" value="P:pericentric heterochromatin formation"/>
    <property type="evidence" value="ECO:0007669"/>
    <property type="project" value="TreeGrafter"/>
</dbReference>
<reference evidence="11 12" key="1">
    <citation type="submission" date="2016-03" db="EMBL/GenBank/DDBJ databases">
        <authorList>
            <person name="Ploux O."/>
        </authorList>
    </citation>
    <scope>NUCLEOTIDE SEQUENCE [LARGE SCALE GENOMIC DNA]</scope>
    <source>
        <strain evidence="11 12">UAMH 11012</strain>
    </source>
</reference>
<protein>
    <recommendedName>
        <fullName evidence="13">Ubiquitin-like protease family profile domain-containing protein</fullName>
    </recommendedName>
</protein>
<dbReference type="Gene3D" id="3.40.395.10">
    <property type="entry name" value="Adenoviral Proteinase, Chain A"/>
    <property type="match status" value="1"/>
</dbReference>
<evidence type="ECO:0000313" key="11">
    <source>
        <dbReference type="EMBL" id="CZR52132.1"/>
    </source>
</evidence>
<dbReference type="GO" id="GO:0017136">
    <property type="term" value="F:histone deacetylase activity, NAD-dependent"/>
    <property type="evidence" value="ECO:0007669"/>
    <property type="project" value="TreeGrafter"/>
</dbReference>
<evidence type="ECO:0000256" key="4">
    <source>
        <dbReference type="ARBA" id="ARBA00022679"/>
    </source>
</evidence>
<evidence type="ECO:0000256" key="7">
    <source>
        <dbReference type="PROSITE-ProRule" id="PRU00236"/>
    </source>
</evidence>
<evidence type="ECO:0000256" key="5">
    <source>
        <dbReference type="ARBA" id="ARBA00022801"/>
    </source>
</evidence>
<gene>
    <name evidence="11" type="ORF">PAC_02009</name>
</gene>
<evidence type="ECO:0000256" key="1">
    <source>
        <dbReference type="ARBA" id="ARBA00005234"/>
    </source>
</evidence>
<dbReference type="OrthoDB" id="2919105at2759"/>
<dbReference type="PROSITE" id="PS50305">
    <property type="entry name" value="SIRTUIN"/>
    <property type="match status" value="1"/>
</dbReference>
<dbReference type="GO" id="GO:0006508">
    <property type="term" value="P:proteolysis"/>
    <property type="evidence" value="ECO:0007669"/>
    <property type="project" value="UniProtKB-KW"/>
</dbReference>
<dbReference type="SUPFAM" id="SSF54001">
    <property type="entry name" value="Cysteine proteinases"/>
    <property type="match status" value="1"/>
</dbReference>
<dbReference type="InterPro" id="IPR029035">
    <property type="entry name" value="DHS-like_NAD/FAD-binding_dom"/>
</dbReference>
<comment type="caution">
    <text evidence="7">Lacks conserved residue(s) required for the propagation of feature annotation.</text>
</comment>